<feature type="domain" description="Glycosyl-hydrolase 97 C-terminal oligomerisation" evidence="2">
    <location>
        <begin position="227"/>
        <end position="331"/>
    </location>
</feature>
<dbReference type="InterPro" id="IPR052720">
    <property type="entry name" value="Glycosyl_hydrolase_97"/>
</dbReference>
<dbReference type="GO" id="GO:0016787">
    <property type="term" value="F:hydrolase activity"/>
    <property type="evidence" value="ECO:0007669"/>
    <property type="project" value="UniProtKB-KW"/>
</dbReference>
<name>A0A9D1UFX9_9FIRM</name>
<organism evidence="3 4">
    <name type="scientific">Candidatus Eubacterium faecipullorum</name>
    <dbReference type="NCBI Taxonomy" id="2838571"/>
    <lineage>
        <taxon>Bacteria</taxon>
        <taxon>Bacillati</taxon>
        <taxon>Bacillota</taxon>
        <taxon>Clostridia</taxon>
        <taxon>Eubacteriales</taxon>
        <taxon>Eubacteriaceae</taxon>
        <taxon>Eubacterium</taxon>
    </lineage>
</organism>
<evidence type="ECO:0000313" key="3">
    <source>
        <dbReference type="EMBL" id="HIW85126.1"/>
    </source>
</evidence>
<sequence>MRNYVTENGVFNASNKPFNVYENCPWGGDIQMSPNISIPEIVKYAKSKDIGIFLYVNDVQLNDRLNRYDLDELFEQFSNWGVVGVKPGFVPDKSQDNEESTRNIIEVAAKYKLMLTVHDEWIQTGIERTYPNLLSAEGVLGDEGLTEKDIKGDINSLFARGVQGFTDHTFCYPGKASRGYQLASSVLWPTGLNCVYWPWKNTDTNNRETIENLPEEEREFWKEMPATWDDLVVIKAEISKTAATARRTGDVWYVGVVSGASQKISFSLDFLDKDTQYVAEFYYDRAGNTGKNSNRDNHGEEAQLLHAAYRVDSNTIIERQMKYGTGMAIRIRPSEAADTSLPDYSSTALDG</sequence>
<reference evidence="3" key="1">
    <citation type="journal article" date="2021" name="PeerJ">
        <title>Extensive microbial diversity within the chicken gut microbiome revealed by metagenomics and culture.</title>
        <authorList>
            <person name="Gilroy R."/>
            <person name="Ravi A."/>
            <person name="Getino M."/>
            <person name="Pursley I."/>
            <person name="Horton D.L."/>
            <person name="Alikhan N.F."/>
            <person name="Baker D."/>
            <person name="Gharbi K."/>
            <person name="Hall N."/>
            <person name="Watson M."/>
            <person name="Adriaenssens E.M."/>
            <person name="Foster-Nyarko E."/>
            <person name="Jarju S."/>
            <person name="Secka A."/>
            <person name="Antonio M."/>
            <person name="Oren A."/>
            <person name="Chaudhuri R.R."/>
            <person name="La Ragione R."/>
            <person name="Hildebrand F."/>
            <person name="Pallen M.J."/>
        </authorList>
    </citation>
    <scope>NUCLEOTIDE SEQUENCE</scope>
    <source>
        <strain evidence="3">421</strain>
    </source>
</reference>
<reference evidence="3" key="2">
    <citation type="submission" date="2021-04" db="EMBL/GenBank/DDBJ databases">
        <authorList>
            <person name="Gilroy R."/>
        </authorList>
    </citation>
    <scope>NUCLEOTIDE SEQUENCE</scope>
    <source>
        <strain evidence="3">421</strain>
    </source>
</reference>
<gene>
    <name evidence="3" type="ORF">IAA48_01385</name>
</gene>
<dbReference type="Proteomes" id="UP000824205">
    <property type="component" value="Unassembled WGS sequence"/>
</dbReference>
<dbReference type="InterPro" id="IPR013785">
    <property type="entry name" value="Aldolase_TIM"/>
</dbReference>
<dbReference type="PANTHER" id="PTHR35803">
    <property type="entry name" value="GLUCAN 1,4-ALPHA-GLUCOSIDASE SUSB-RELATED"/>
    <property type="match status" value="1"/>
</dbReference>
<dbReference type="Gene3D" id="3.20.20.70">
    <property type="entry name" value="Aldolase class I"/>
    <property type="match status" value="1"/>
</dbReference>
<dbReference type="PANTHER" id="PTHR35803:SF3">
    <property type="entry name" value="ALPHA-GLUCOSIDASE"/>
    <property type="match status" value="1"/>
</dbReference>
<evidence type="ECO:0000259" key="1">
    <source>
        <dbReference type="Pfam" id="PF10566"/>
    </source>
</evidence>
<dbReference type="AlphaFoldDB" id="A0A9D1UFX9"/>
<evidence type="ECO:0000313" key="4">
    <source>
        <dbReference type="Proteomes" id="UP000824205"/>
    </source>
</evidence>
<dbReference type="Pfam" id="PF14509">
    <property type="entry name" value="GH97_C"/>
    <property type="match status" value="1"/>
</dbReference>
<dbReference type="InterPro" id="IPR029483">
    <property type="entry name" value="GH97_C"/>
</dbReference>
<evidence type="ECO:0000259" key="2">
    <source>
        <dbReference type="Pfam" id="PF14509"/>
    </source>
</evidence>
<accession>A0A9D1UFX9</accession>
<feature type="domain" description="Glycosyl-hydrolase 97 catalytic" evidence="1">
    <location>
        <begin position="31"/>
        <end position="139"/>
    </location>
</feature>
<dbReference type="InterPro" id="IPR019563">
    <property type="entry name" value="GH97_catalytic"/>
</dbReference>
<proteinExistence type="predicted"/>
<dbReference type="Pfam" id="PF10566">
    <property type="entry name" value="Glyco_hydro_97"/>
    <property type="match status" value="1"/>
</dbReference>
<protein>
    <submittedName>
        <fullName evidence="3">Glycoside hydrolase family 97 C-terminal domain-containing protein</fullName>
    </submittedName>
</protein>
<comment type="caution">
    <text evidence="3">The sequence shown here is derived from an EMBL/GenBank/DDBJ whole genome shotgun (WGS) entry which is preliminary data.</text>
</comment>
<keyword evidence="3" id="KW-0378">Hydrolase</keyword>
<dbReference type="EMBL" id="DXGE01000006">
    <property type="protein sequence ID" value="HIW85126.1"/>
    <property type="molecule type" value="Genomic_DNA"/>
</dbReference>